<dbReference type="AlphaFoldDB" id="A0AAV2N5G3"/>
<dbReference type="Proteomes" id="UP001497644">
    <property type="component" value="Chromosome 10"/>
</dbReference>
<gene>
    <name evidence="1" type="ORF">LPLAT_LOCUS1428</name>
</gene>
<organism evidence="1 2">
    <name type="scientific">Lasius platythorax</name>
    <dbReference type="NCBI Taxonomy" id="488582"/>
    <lineage>
        <taxon>Eukaryota</taxon>
        <taxon>Metazoa</taxon>
        <taxon>Ecdysozoa</taxon>
        <taxon>Arthropoda</taxon>
        <taxon>Hexapoda</taxon>
        <taxon>Insecta</taxon>
        <taxon>Pterygota</taxon>
        <taxon>Neoptera</taxon>
        <taxon>Endopterygota</taxon>
        <taxon>Hymenoptera</taxon>
        <taxon>Apocrita</taxon>
        <taxon>Aculeata</taxon>
        <taxon>Formicoidea</taxon>
        <taxon>Formicidae</taxon>
        <taxon>Formicinae</taxon>
        <taxon>Lasius</taxon>
        <taxon>Lasius</taxon>
    </lineage>
</organism>
<reference evidence="1" key="1">
    <citation type="submission" date="2024-04" db="EMBL/GenBank/DDBJ databases">
        <authorList>
            <consortium name="Molecular Ecology Group"/>
        </authorList>
    </citation>
    <scope>NUCLEOTIDE SEQUENCE</scope>
</reference>
<proteinExistence type="predicted"/>
<evidence type="ECO:0000313" key="2">
    <source>
        <dbReference type="Proteomes" id="UP001497644"/>
    </source>
</evidence>
<protein>
    <submittedName>
        <fullName evidence="1">Uncharacterized protein</fullName>
    </submittedName>
</protein>
<keyword evidence="2" id="KW-1185">Reference proteome</keyword>
<evidence type="ECO:0000313" key="1">
    <source>
        <dbReference type="EMBL" id="CAL1674902.1"/>
    </source>
</evidence>
<name>A0AAV2N5G3_9HYME</name>
<sequence>MRPSDNCSTFIDSDGIIPRGAHPLIKNSRVVKPLIMIFPNPFPPVGFIQYGLKNDCTYSVGVHTAKAQMARGHREQELTIVVKDGDGAAFFVN</sequence>
<accession>A0AAV2N5G3</accession>
<dbReference type="EMBL" id="OZ034833">
    <property type="protein sequence ID" value="CAL1674902.1"/>
    <property type="molecule type" value="Genomic_DNA"/>
</dbReference>